<dbReference type="SMART" id="SM00530">
    <property type="entry name" value="HTH_XRE"/>
    <property type="match status" value="1"/>
</dbReference>
<dbReference type="Proteomes" id="UP000676079">
    <property type="component" value="Chromosome"/>
</dbReference>
<accession>A0ABX8BHR3</accession>
<dbReference type="EMBL" id="CP074133">
    <property type="protein sequence ID" value="QUX20383.1"/>
    <property type="molecule type" value="Genomic_DNA"/>
</dbReference>
<evidence type="ECO:0000313" key="3">
    <source>
        <dbReference type="Proteomes" id="UP000676079"/>
    </source>
</evidence>
<proteinExistence type="predicted"/>
<dbReference type="PROSITE" id="PS50943">
    <property type="entry name" value="HTH_CROC1"/>
    <property type="match status" value="1"/>
</dbReference>
<dbReference type="InterPro" id="IPR043917">
    <property type="entry name" value="DUF5753"/>
</dbReference>
<dbReference type="Pfam" id="PF19054">
    <property type="entry name" value="DUF5753"/>
    <property type="match status" value="1"/>
</dbReference>
<protein>
    <submittedName>
        <fullName evidence="2">Helix-turn-helix transcriptional regulator</fullName>
    </submittedName>
</protein>
<evidence type="ECO:0000259" key="1">
    <source>
        <dbReference type="PROSITE" id="PS50943"/>
    </source>
</evidence>
<reference evidence="2 3" key="1">
    <citation type="submission" date="2021-05" db="EMBL/GenBank/DDBJ databases">
        <title>Direct Submission.</title>
        <authorList>
            <person name="Li K."/>
            <person name="Gao J."/>
        </authorList>
    </citation>
    <scope>NUCLEOTIDE SEQUENCE [LARGE SCALE GENOMIC DNA]</scope>
    <source>
        <strain evidence="2 3">Mg02</strain>
    </source>
</reference>
<dbReference type="InterPro" id="IPR001387">
    <property type="entry name" value="Cro/C1-type_HTH"/>
</dbReference>
<evidence type="ECO:0000313" key="2">
    <source>
        <dbReference type="EMBL" id="QUX20383.1"/>
    </source>
</evidence>
<feature type="domain" description="HTH cro/C1-type" evidence="1">
    <location>
        <begin position="16"/>
        <end position="52"/>
    </location>
</feature>
<keyword evidence="3" id="KW-1185">Reference proteome</keyword>
<sequence>MPPVPKQVLSRYGREVARLRTEAELTQTALANRVQSSKSQISDVERGKASPSPRLRKALDESIGFGRLSRLWEDLTGSNRAPWLSEIASAIQDAQAVWEYQALAFPGYLQTEAYARAIVLASAPWLSPDELATSVGERVTRAKHFSEALRPLLWLVLDQSLLGRRYGGVDVTREQLEYLIELSERGRITLQIMPSDHPKHPGNAGSFRVITMKDSTELAYVESAEEGRILTSSTAVAQRRMLVGSLQGLAWEPEASLRMVRDEVKRLDSAS</sequence>
<dbReference type="Pfam" id="PF13560">
    <property type="entry name" value="HTH_31"/>
    <property type="match status" value="1"/>
</dbReference>
<dbReference type="CDD" id="cd00093">
    <property type="entry name" value="HTH_XRE"/>
    <property type="match status" value="1"/>
</dbReference>
<dbReference type="SUPFAM" id="SSF47413">
    <property type="entry name" value="lambda repressor-like DNA-binding domains"/>
    <property type="match status" value="1"/>
</dbReference>
<gene>
    <name evidence="2" type="ORF">KGD84_17835</name>
</gene>
<dbReference type="InterPro" id="IPR010982">
    <property type="entry name" value="Lambda_DNA-bd_dom_sf"/>
</dbReference>
<organism evidence="2 3">
    <name type="scientific">Nocardiopsis changdeensis</name>
    <dbReference type="NCBI Taxonomy" id="2831969"/>
    <lineage>
        <taxon>Bacteria</taxon>
        <taxon>Bacillati</taxon>
        <taxon>Actinomycetota</taxon>
        <taxon>Actinomycetes</taxon>
        <taxon>Streptosporangiales</taxon>
        <taxon>Nocardiopsidaceae</taxon>
        <taxon>Nocardiopsis</taxon>
    </lineage>
</organism>
<dbReference type="Gene3D" id="1.10.260.40">
    <property type="entry name" value="lambda repressor-like DNA-binding domains"/>
    <property type="match status" value="1"/>
</dbReference>
<name>A0ABX8BHR3_9ACTN</name>